<dbReference type="EMBL" id="AWWV01014439">
    <property type="protein sequence ID" value="OMO56932.1"/>
    <property type="molecule type" value="Genomic_DNA"/>
</dbReference>
<dbReference type="Gene3D" id="1.10.287.110">
    <property type="entry name" value="DnaJ domain"/>
    <property type="match status" value="1"/>
</dbReference>
<feature type="domain" description="J" evidence="4">
    <location>
        <begin position="1542"/>
        <end position="1606"/>
    </location>
</feature>
<proteinExistence type="predicted"/>
<feature type="compositionally biased region" description="Basic and acidic residues" evidence="3">
    <location>
        <begin position="606"/>
        <end position="626"/>
    </location>
</feature>
<feature type="region of interest" description="Disordered" evidence="3">
    <location>
        <begin position="294"/>
        <end position="338"/>
    </location>
</feature>
<dbReference type="InterPro" id="IPR036869">
    <property type="entry name" value="J_dom_sf"/>
</dbReference>
<dbReference type="InterPro" id="IPR001623">
    <property type="entry name" value="DnaJ_domain"/>
</dbReference>
<feature type="compositionally biased region" description="Basic and acidic residues" evidence="3">
    <location>
        <begin position="386"/>
        <end position="433"/>
    </location>
</feature>
<accession>A0A1R3GFS6</accession>
<dbReference type="Proteomes" id="UP000188268">
    <property type="component" value="Unassembled WGS sequence"/>
</dbReference>
<comment type="caution">
    <text evidence="5">The sequence shown here is derived from an EMBL/GenBank/DDBJ whole genome shotgun (WGS) entry which is preliminary data.</text>
</comment>
<keyword evidence="1 2" id="KW-0175">Coiled coil</keyword>
<feature type="region of interest" description="Disordered" evidence="3">
    <location>
        <begin position="1001"/>
        <end position="1130"/>
    </location>
</feature>
<feature type="region of interest" description="Disordered" evidence="3">
    <location>
        <begin position="371"/>
        <end position="446"/>
    </location>
</feature>
<feature type="region of interest" description="Disordered" evidence="3">
    <location>
        <begin position="885"/>
        <end position="942"/>
    </location>
</feature>
<feature type="compositionally biased region" description="Basic and acidic residues" evidence="3">
    <location>
        <begin position="659"/>
        <end position="680"/>
    </location>
</feature>
<protein>
    <recommendedName>
        <fullName evidence="4">J domain-containing protein</fullName>
    </recommendedName>
</protein>
<evidence type="ECO:0000256" key="3">
    <source>
        <dbReference type="SAM" id="MobiDB-lite"/>
    </source>
</evidence>
<feature type="compositionally biased region" description="Basic and acidic residues" evidence="3">
    <location>
        <begin position="1046"/>
        <end position="1077"/>
    </location>
</feature>
<dbReference type="GO" id="GO:0030276">
    <property type="term" value="F:clathrin binding"/>
    <property type="evidence" value="ECO:0007669"/>
    <property type="project" value="TreeGrafter"/>
</dbReference>
<feature type="compositionally biased region" description="Low complexity" evidence="3">
    <location>
        <begin position="1420"/>
        <end position="1457"/>
    </location>
</feature>
<name>A0A1R3GFS6_COCAP</name>
<feature type="compositionally biased region" description="Basic and acidic residues" evidence="3">
    <location>
        <begin position="530"/>
        <end position="565"/>
    </location>
</feature>
<feature type="compositionally biased region" description="Acidic residues" evidence="3">
    <location>
        <begin position="1087"/>
        <end position="1099"/>
    </location>
</feature>
<dbReference type="GO" id="GO:0031982">
    <property type="term" value="C:vesicle"/>
    <property type="evidence" value="ECO:0007669"/>
    <property type="project" value="TreeGrafter"/>
</dbReference>
<reference evidence="5 6" key="1">
    <citation type="submission" date="2013-09" db="EMBL/GenBank/DDBJ databases">
        <title>Corchorus capsularis genome sequencing.</title>
        <authorList>
            <person name="Alam M."/>
            <person name="Haque M.S."/>
            <person name="Islam M.S."/>
            <person name="Emdad E.M."/>
            <person name="Islam M.M."/>
            <person name="Ahmed B."/>
            <person name="Halim A."/>
            <person name="Hossen Q.M.M."/>
            <person name="Hossain M.Z."/>
            <person name="Ahmed R."/>
            <person name="Khan M.M."/>
            <person name="Islam R."/>
            <person name="Rashid M.M."/>
            <person name="Khan S.A."/>
            <person name="Rahman M.S."/>
            <person name="Alam M."/>
        </authorList>
    </citation>
    <scope>NUCLEOTIDE SEQUENCE [LARGE SCALE GENOMIC DNA]</scope>
    <source>
        <strain evidence="6">cv. CVL-1</strain>
        <tissue evidence="5">Whole seedling</tissue>
    </source>
</reference>
<feature type="compositionally biased region" description="Basic and acidic residues" evidence="3">
    <location>
        <begin position="1263"/>
        <end position="1314"/>
    </location>
</feature>
<feature type="compositionally biased region" description="Basic and acidic residues" evidence="3">
    <location>
        <begin position="1230"/>
        <end position="1240"/>
    </location>
</feature>
<dbReference type="OMA" id="NGAYEQG"/>
<evidence type="ECO:0000256" key="1">
    <source>
        <dbReference type="ARBA" id="ARBA00023054"/>
    </source>
</evidence>
<evidence type="ECO:0000313" key="6">
    <source>
        <dbReference type="Proteomes" id="UP000188268"/>
    </source>
</evidence>
<gene>
    <name evidence="5" type="ORF">CCACVL1_26145</name>
</gene>
<dbReference type="GO" id="GO:0072318">
    <property type="term" value="P:clathrin coat disassembly"/>
    <property type="evidence" value="ECO:0007669"/>
    <property type="project" value="TreeGrafter"/>
</dbReference>
<dbReference type="Gramene" id="OMO56932">
    <property type="protein sequence ID" value="OMO56932"/>
    <property type="gene ID" value="CCACVL1_26145"/>
</dbReference>
<dbReference type="STRING" id="210143.A0A1R3GFS6"/>
<dbReference type="PANTHER" id="PTHR23172">
    <property type="entry name" value="AUXILIN/CYCLIN G-ASSOCIATED KINASE-RELATED"/>
    <property type="match status" value="1"/>
</dbReference>
<feature type="coiled-coil region" evidence="2">
    <location>
        <begin position="1467"/>
        <end position="1506"/>
    </location>
</feature>
<feature type="compositionally biased region" description="Basic and acidic residues" evidence="3">
    <location>
        <begin position="1004"/>
        <end position="1019"/>
    </location>
</feature>
<dbReference type="SUPFAM" id="SSF46565">
    <property type="entry name" value="Chaperone J-domain"/>
    <property type="match status" value="1"/>
</dbReference>
<evidence type="ECO:0000313" key="5">
    <source>
        <dbReference type="EMBL" id="OMO56932.1"/>
    </source>
</evidence>
<feature type="compositionally biased region" description="Basic and acidic residues" evidence="3">
    <location>
        <begin position="1405"/>
        <end position="1416"/>
    </location>
</feature>
<evidence type="ECO:0000256" key="2">
    <source>
        <dbReference type="SAM" id="Coils"/>
    </source>
</evidence>
<feature type="region of interest" description="Disordered" evidence="3">
    <location>
        <begin position="646"/>
        <end position="680"/>
    </location>
</feature>
<evidence type="ECO:0000259" key="4">
    <source>
        <dbReference type="PROSITE" id="PS50076"/>
    </source>
</evidence>
<sequence>MENLSHSRKPNRGSAQATLNKRTATCNGATNYSGRTMYDDVFGGPPRFGTGGPTLSPRPEDYTEIFGGFHASRGASIPVLDLPLVDDNDEVMFDVKNPRFNYTEVFGGFDGLEFASSYEELIRQANGGDDHDPDGGSSDEAWMQAETDSLSEGSDHSGKYQYFSNGDYYEPIDSSMEFNISYHKANLRSNRDMSNGVTHVAQLHADPEFAYVIETPLQRTGNQNPVLQVTDDIDLEFPGGVTKKKHLRKTVSHPSNWTADEQTFTNDSTQKEYRGNGSRANDMFVTISEINLRTIPSDVPPPSRPPPHADVQNGDYQNGQPAASGGRMGDSSPPYFDVEIDSSSAAAASAAAMKEAMEKAQARLKSAKELLEKKREGNKNSTKPSSRSDGKSKKERVSKAVDGSGDIKDERVQGMYGKEDGGMKISAKEDRQKAVKTQAPDSLEGEKLFNVPKRYIDEKHGKESQSMQEFDEVDGADEWQEATQFFELVRTDKARTGFEQINNEKVFVQSTKPHDLQHKAKKASIGALEQHVDSDKKVEAVREDHELEKVERAMKTAKESCERGESTGVSKAAKEARRHKGHEKKVKAAQEFSELQENGQAVTARKPLENMKKPTGADEVEKHEKWVSAQQRENVVEVVSAVKQKENVQLEKGASRSTENAKKVKECVERENEEKSWKARKYEQALQQAENEKMLREALEQEEKEKRLKEAHEREEKERSLKEAREREEKERRLREAREREEKERRLREAREREEKERRLREAREQEENEKRLREAREQEENEKRLREAREREENEKRLKEAREREEHEKRLKEAREREENEKRLKEARERDEKRLKEAREREEHEKRLKEAREREENERKEKEARELEESERIWRMALEQIENEKKLKLAREEEHERRQRKILDQDKMVNKQREAHGKEESKRRSNEVTEQGKYERQQKVAVEKVETNKGIKEACEKEATDKEIKEACKKEEAAKRLKEAHEIENTQKMLDETVEQNDYSNLVKEDRDAAEVKQKVVEQEENEEPQRANYVYQQTERGGNGKKLKTSEETHQRLKREDPMVSDEVDKLDNSKRCQEDQLVGNNDQNFDELEETEESILEENGKMETEFRESEKKPETLGKGDDIEKLNASGMAPSDLKFKVNQFRKDDVSGLFHQDVGVKKAGDVGIGVRQRNAEKINNAPVVDSDNDDQGLKFANEWRERARNTNEVHVPSNLEENKDKFVSTPAVKDSVETGRKLESAKSSVLEGKGSTQRTVQQVKLSHSIERKEKSIHESLTPEEKETERLKRERELEKERLRKLEEEREREREREKDRMAVDRAVLEARERGYTEARERAERAAVERATAEARQRAMAEARDRLEKACAEAREKSMDARLRAERAAVERATAEARERAVEKAMAERAAFEARERVERSMSDKFSTSSRNSGMRTSSSSSDLQDQHFQSSSSFGGSRHPYSSAYNGVEGESAQRCKARLERYRRTAERAAKALEEKNMRDLLAQREQAERNRLAETLDADVKRWSSGKEGNLRALLSTLQYILGPDSGWQPIPLTEVITSAAVKKAYRKATLCVHPDKLQQRGASIQQKYICEKVFDLLKEAWNKFNSEER</sequence>
<dbReference type="PANTHER" id="PTHR23172:SF87">
    <property type="entry name" value="CHAPERONE DNAJ-DOMAIN SUPERFAMILY PROTEIN"/>
    <property type="match status" value="1"/>
</dbReference>
<keyword evidence="6" id="KW-1185">Reference proteome</keyword>
<feature type="compositionally biased region" description="Polar residues" evidence="3">
    <location>
        <begin position="1250"/>
        <end position="1261"/>
    </location>
</feature>
<dbReference type="FunFam" id="1.10.287.110:FF:000009">
    <property type="entry name" value="Auxilin-related protein 1"/>
    <property type="match status" value="1"/>
</dbReference>
<feature type="region of interest" description="Disordered" evidence="3">
    <location>
        <begin position="512"/>
        <end position="628"/>
    </location>
</feature>
<dbReference type="GO" id="GO:0005737">
    <property type="term" value="C:cytoplasm"/>
    <property type="evidence" value="ECO:0007669"/>
    <property type="project" value="TreeGrafter"/>
</dbReference>
<feature type="compositionally biased region" description="Basic and acidic residues" evidence="3">
    <location>
        <begin position="1101"/>
        <end position="1127"/>
    </location>
</feature>
<dbReference type="OrthoDB" id="1717591at2759"/>
<organism evidence="5 6">
    <name type="scientific">Corchorus capsularis</name>
    <name type="common">Jute</name>
    <dbReference type="NCBI Taxonomy" id="210143"/>
    <lineage>
        <taxon>Eukaryota</taxon>
        <taxon>Viridiplantae</taxon>
        <taxon>Streptophyta</taxon>
        <taxon>Embryophyta</taxon>
        <taxon>Tracheophyta</taxon>
        <taxon>Spermatophyta</taxon>
        <taxon>Magnoliopsida</taxon>
        <taxon>eudicotyledons</taxon>
        <taxon>Gunneridae</taxon>
        <taxon>Pentapetalae</taxon>
        <taxon>rosids</taxon>
        <taxon>malvids</taxon>
        <taxon>Malvales</taxon>
        <taxon>Malvaceae</taxon>
        <taxon>Grewioideae</taxon>
        <taxon>Apeibeae</taxon>
        <taxon>Corchorus</taxon>
    </lineage>
</organism>
<feature type="region of interest" description="Disordered" evidence="3">
    <location>
        <begin position="124"/>
        <end position="157"/>
    </location>
</feature>
<feature type="region of interest" description="Disordered" evidence="3">
    <location>
        <begin position="1405"/>
        <end position="1464"/>
    </location>
</feature>
<dbReference type="PROSITE" id="PS50076">
    <property type="entry name" value="DNAJ_2"/>
    <property type="match status" value="1"/>
</dbReference>
<feature type="compositionally biased region" description="Pro residues" evidence="3">
    <location>
        <begin position="298"/>
        <end position="308"/>
    </location>
</feature>
<feature type="compositionally biased region" description="Basic residues" evidence="3">
    <location>
        <begin position="576"/>
        <end position="587"/>
    </location>
</feature>
<dbReference type="GO" id="GO:0072583">
    <property type="term" value="P:clathrin-dependent endocytosis"/>
    <property type="evidence" value="ECO:0007669"/>
    <property type="project" value="TreeGrafter"/>
</dbReference>
<feature type="region of interest" description="Disordered" evidence="3">
    <location>
        <begin position="1204"/>
        <end position="1314"/>
    </location>
</feature>
<feature type="region of interest" description="Disordered" evidence="3">
    <location>
        <begin position="693"/>
        <end position="870"/>
    </location>
</feature>